<dbReference type="RefSeq" id="WP_099392294.1">
    <property type="nucleotide sequence ID" value="NZ_PDYF01000024.1"/>
</dbReference>
<reference evidence="1 2" key="2">
    <citation type="submission" date="2017-10" db="EMBL/GenBank/DDBJ databases">
        <authorList>
            <person name="Banno H."/>
            <person name="Chua N.-H."/>
        </authorList>
    </citation>
    <scope>NUCLEOTIDE SEQUENCE [LARGE SCALE GENOMIC DNA]</scope>
    <source>
        <strain evidence="1 2">JK626</strain>
    </source>
</reference>
<name>A0A2G3DU47_9FIRM</name>
<organism evidence="1 2">
    <name type="scientific">Pseudobutyrivibrio ruminis</name>
    <dbReference type="NCBI Taxonomy" id="46206"/>
    <lineage>
        <taxon>Bacteria</taxon>
        <taxon>Bacillati</taxon>
        <taxon>Bacillota</taxon>
        <taxon>Clostridia</taxon>
        <taxon>Lachnospirales</taxon>
        <taxon>Lachnospiraceae</taxon>
        <taxon>Pseudobutyrivibrio</taxon>
    </lineage>
</organism>
<dbReference type="EMBL" id="PDYF01000024">
    <property type="protein sequence ID" value="PHU34405.1"/>
    <property type="molecule type" value="Genomic_DNA"/>
</dbReference>
<reference evidence="1 2" key="1">
    <citation type="submission" date="2017-10" db="EMBL/GenBank/DDBJ databases">
        <title>Resolving the taxonomy of Roseburia spp., Eubacterium rectale and Agathobacter spp. through phylogenomic analysis.</title>
        <authorList>
            <person name="Sheridan P.O."/>
            <person name="Walker A.W."/>
            <person name="Duncan S.H."/>
            <person name="Scott K.P."/>
            <person name="Toole P.W.O."/>
            <person name="Luis P."/>
            <person name="Flint H.J."/>
        </authorList>
    </citation>
    <scope>NUCLEOTIDE SEQUENCE [LARGE SCALE GENOMIC DNA]</scope>
    <source>
        <strain evidence="1 2">JK626</strain>
    </source>
</reference>
<gene>
    <name evidence="1" type="ORF">CSX01_10105</name>
</gene>
<proteinExistence type="predicted"/>
<sequence length="92" mass="11138">MKLSEIYYRIIFTNLFARVIIQTRVEKLVNTEKEFIVLLSALVKRGFLPWLKNKEIKKAVSSDRKQRIKKAVIPYREWEIKNFCEVWNLAFF</sequence>
<accession>A0A2G3DU47</accession>
<dbReference type="Proteomes" id="UP000225889">
    <property type="component" value="Unassembled WGS sequence"/>
</dbReference>
<protein>
    <submittedName>
        <fullName evidence="1">Uncharacterized protein</fullName>
    </submittedName>
</protein>
<evidence type="ECO:0000313" key="1">
    <source>
        <dbReference type="EMBL" id="PHU34405.1"/>
    </source>
</evidence>
<evidence type="ECO:0000313" key="2">
    <source>
        <dbReference type="Proteomes" id="UP000225889"/>
    </source>
</evidence>
<comment type="caution">
    <text evidence="1">The sequence shown here is derived from an EMBL/GenBank/DDBJ whole genome shotgun (WGS) entry which is preliminary data.</text>
</comment>
<dbReference type="AlphaFoldDB" id="A0A2G3DU47"/>